<protein>
    <recommendedName>
        <fullName evidence="2">Glycosyl transferase family 1 domain-containing protein</fullName>
    </recommendedName>
</protein>
<comment type="caution">
    <text evidence="3">The sequence shown here is derived from an EMBL/GenBank/DDBJ whole genome shotgun (WGS) entry which is preliminary data.</text>
</comment>
<dbReference type="AlphaFoldDB" id="A0A1V1PHA5"/>
<dbReference type="InterPro" id="IPR001296">
    <property type="entry name" value="Glyco_trans_1"/>
</dbReference>
<name>A0A1V1PHA5_9BACT</name>
<dbReference type="PANTHER" id="PTHR46401:SF2">
    <property type="entry name" value="GLYCOSYLTRANSFERASE WBBK-RELATED"/>
    <property type="match status" value="1"/>
</dbReference>
<dbReference type="PANTHER" id="PTHR46401">
    <property type="entry name" value="GLYCOSYLTRANSFERASE WBBK-RELATED"/>
    <property type="match status" value="1"/>
</dbReference>
<accession>A0A1V1PHA5</accession>
<proteinExistence type="predicted"/>
<sequence length="99" mass="10859">MQPSKYEGFGLAIAEAMSCGAPIIASDVGEVKNVLGDAGVLINGYKPEEIAIAIESFINDKQLQTDLGIKARERILQKFSYDIRKRDVEKVINQLLFSG</sequence>
<dbReference type="GO" id="GO:0009103">
    <property type="term" value="P:lipopolysaccharide biosynthetic process"/>
    <property type="evidence" value="ECO:0007669"/>
    <property type="project" value="TreeGrafter"/>
</dbReference>
<evidence type="ECO:0000259" key="2">
    <source>
        <dbReference type="Pfam" id="PF00534"/>
    </source>
</evidence>
<evidence type="ECO:0000256" key="1">
    <source>
        <dbReference type="ARBA" id="ARBA00022679"/>
    </source>
</evidence>
<keyword evidence="1" id="KW-0808">Transferase</keyword>
<feature type="domain" description="Glycosyl transferase family 1" evidence="2">
    <location>
        <begin position="2"/>
        <end position="74"/>
    </location>
</feature>
<organism evidence="3 4">
    <name type="scientific">Candidatus Magnetoglobus multicellularis str. Araruama</name>
    <dbReference type="NCBI Taxonomy" id="890399"/>
    <lineage>
        <taxon>Bacteria</taxon>
        <taxon>Pseudomonadati</taxon>
        <taxon>Thermodesulfobacteriota</taxon>
        <taxon>Desulfobacteria</taxon>
        <taxon>Desulfobacterales</taxon>
        <taxon>Desulfobacteraceae</taxon>
        <taxon>Candidatus Magnetoglobus</taxon>
    </lineage>
</organism>
<evidence type="ECO:0000313" key="3">
    <source>
        <dbReference type="EMBL" id="ETR74168.1"/>
    </source>
</evidence>
<dbReference type="Proteomes" id="UP000189670">
    <property type="component" value="Unassembled WGS sequence"/>
</dbReference>
<gene>
    <name evidence="3" type="ORF">OMM_06494</name>
</gene>
<dbReference type="GO" id="GO:0016757">
    <property type="term" value="F:glycosyltransferase activity"/>
    <property type="evidence" value="ECO:0007669"/>
    <property type="project" value="InterPro"/>
</dbReference>
<dbReference type="CDD" id="cd03801">
    <property type="entry name" value="GT4_PimA-like"/>
    <property type="match status" value="1"/>
</dbReference>
<evidence type="ECO:0000313" key="4">
    <source>
        <dbReference type="Proteomes" id="UP000189670"/>
    </source>
</evidence>
<dbReference type="Gene3D" id="3.40.50.2000">
    <property type="entry name" value="Glycogen Phosphorylase B"/>
    <property type="match status" value="1"/>
</dbReference>
<reference evidence="4" key="1">
    <citation type="submission" date="2012-11" db="EMBL/GenBank/DDBJ databases">
        <authorList>
            <person name="Lucero-Rivera Y.E."/>
            <person name="Tovar-Ramirez D."/>
        </authorList>
    </citation>
    <scope>NUCLEOTIDE SEQUENCE [LARGE SCALE GENOMIC DNA]</scope>
    <source>
        <strain evidence="4">Araruama</strain>
    </source>
</reference>
<dbReference type="SUPFAM" id="SSF53756">
    <property type="entry name" value="UDP-Glycosyltransferase/glycogen phosphorylase"/>
    <property type="match status" value="1"/>
</dbReference>
<dbReference type="EMBL" id="ATBP01000019">
    <property type="protein sequence ID" value="ETR74168.1"/>
    <property type="molecule type" value="Genomic_DNA"/>
</dbReference>
<dbReference type="Pfam" id="PF00534">
    <property type="entry name" value="Glycos_transf_1"/>
    <property type="match status" value="1"/>
</dbReference>